<accession>A0A843TWA3</accession>
<keyword evidence="1" id="KW-0732">Signal</keyword>
<evidence type="ECO:0000256" key="1">
    <source>
        <dbReference type="SAM" id="SignalP"/>
    </source>
</evidence>
<reference evidence="2" key="1">
    <citation type="submission" date="2017-07" db="EMBL/GenBank/DDBJ databases">
        <title>Taro Niue Genome Assembly and Annotation.</title>
        <authorList>
            <person name="Atibalentja N."/>
            <person name="Keating K."/>
            <person name="Fields C.J."/>
        </authorList>
    </citation>
    <scope>NUCLEOTIDE SEQUENCE</scope>
    <source>
        <strain evidence="2">Niue_2</strain>
        <tissue evidence="2">Leaf</tissue>
    </source>
</reference>
<evidence type="ECO:0000313" key="2">
    <source>
        <dbReference type="EMBL" id="MQL74416.1"/>
    </source>
</evidence>
<sequence>MWLLRCSVGFLSRRVCAEGCFRIVSDSAGSVGVVASFPAGSECELQESVAAVAGCAYDERCRLVRSCCGWVCRRPTRLCGCVAKAERAYVWCGLHRCRDCSLRSRSKVHAEGCFRIMSDSAGSAGVVCGSTLVVGRGVTLFRCFEVLCSRCLSLYYFLE</sequence>
<evidence type="ECO:0000313" key="3">
    <source>
        <dbReference type="Proteomes" id="UP000652761"/>
    </source>
</evidence>
<name>A0A843TWA3_COLES</name>
<dbReference type="EMBL" id="NMUH01000206">
    <property type="protein sequence ID" value="MQL74416.1"/>
    <property type="molecule type" value="Genomic_DNA"/>
</dbReference>
<feature type="chain" id="PRO_5032785230" description="Secreted protein" evidence="1">
    <location>
        <begin position="18"/>
        <end position="159"/>
    </location>
</feature>
<organism evidence="2 3">
    <name type="scientific">Colocasia esculenta</name>
    <name type="common">Wild taro</name>
    <name type="synonym">Arum esculentum</name>
    <dbReference type="NCBI Taxonomy" id="4460"/>
    <lineage>
        <taxon>Eukaryota</taxon>
        <taxon>Viridiplantae</taxon>
        <taxon>Streptophyta</taxon>
        <taxon>Embryophyta</taxon>
        <taxon>Tracheophyta</taxon>
        <taxon>Spermatophyta</taxon>
        <taxon>Magnoliopsida</taxon>
        <taxon>Liliopsida</taxon>
        <taxon>Araceae</taxon>
        <taxon>Aroideae</taxon>
        <taxon>Colocasieae</taxon>
        <taxon>Colocasia</taxon>
    </lineage>
</organism>
<gene>
    <name evidence="2" type="ORF">Taro_006772</name>
</gene>
<comment type="caution">
    <text evidence="2">The sequence shown here is derived from an EMBL/GenBank/DDBJ whole genome shotgun (WGS) entry which is preliminary data.</text>
</comment>
<protein>
    <recommendedName>
        <fullName evidence="4">Secreted protein</fullName>
    </recommendedName>
</protein>
<keyword evidence="3" id="KW-1185">Reference proteome</keyword>
<dbReference type="Proteomes" id="UP000652761">
    <property type="component" value="Unassembled WGS sequence"/>
</dbReference>
<evidence type="ECO:0008006" key="4">
    <source>
        <dbReference type="Google" id="ProtNLM"/>
    </source>
</evidence>
<feature type="signal peptide" evidence="1">
    <location>
        <begin position="1"/>
        <end position="17"/>
    </location>
</feature>
<proteinExistence type="predicted"/>
<dbReference type="AlphaFoldDB" id="A0A843TWA3"/>